<dbReference type="Proteomes" id="UP001229952">
    <property type="component" value="Chromosome"/>
</dbReference>
<keyword evidence="1" id="KW-0812">Transmembrane</keyword>
<dbReference type="RefSeq" id="WP_306092731.1">
    <property type="nucleotide sequence ID" value="NZ_CP120992.1"/>
</dbReference>
<name>A0ABY9IF60_9ACTN</name>
<evidence type="ECO:0000256" key="1">
    <source>
        <dbReference type="SAM" id="Phobius"/>
    </source>
</evidence>
<feature type="transmembrane region" description="Helical" evidence="1">
    <location>
        <begin position="12"/>
        <end position="36"/>
    </location>
</feature>
<gene>
    <name evidence="2" type="ORF">P8A22_37205</name>
</gene>
<dbReference type="InterPro" id="IPR036259">
    <property type="entry name" value="MFS_trans_sf"/>
</dbReference>
<accession>A0ABY9IF60</accession>
<feature type="transmembrane region" description="Helical" evidence="1">
    <location>
        <begin position="48"/>
        <end position="67"/>
    </location>
</feature>
<dbReference type="EMBL" id="CP120992">
    <property type="protein sequence ID" value="WLQ45590.1"/>
    <property type="molecule type" value="Genomic_DNA"/>
</dbReference>
<sequence>MGGPPNQALVLAAMVFAVSMTFIDQAVVPIAAPDFIRELGLTSSRMQWVFYPMTGALVVAFICALWHPGTRVAGDAGGAARPEGSAPHP</sequence>
<evidence type="ECO:0000313" key="2">
    <source>
        <dbReference type="EMBL" id="WLQ45590.1"/>
    </source>
</evidence>
<dbReference type="SUPFAM" id="SSF103473">
    <property type="entry name" value="MFS general substrate transporter"/>
    <property type="match status" value="1"/>
</dbReference>
<protein>
    <submittedName>
        <fullName evidence="2">Uncharacterized protein</fullName>
    </submittedName>
</protein>
<keyword evidence="1" id="KW-0472">Membrane</keyword>
<proteinExistence type="predicted"/>
<organism evidence="2 3">
    <name type="scientific">Streptomyces laculatispora</name>
    <dbReference type="NCBI Taxonomy" id="887464"/>
    <lineage>
        <taxon>Bacteria</taxon>
        <taxon>Bacillati</taxon>
        <taxon>Actinomycetota</taxon>
        <taxon>Actinomycetes</taxon>
        <taxon>Kitasatosporales</taxon>
        <taxon>Streptomycetaceae</taxon>
        <taxon>Streptomyces</taxon>
    </lineage>
</organism>
<keyword evidence="3" id="KW-1185">Reference proteome</keyword>
<reference evidence="2 3" key="1">
    <citation type="submission" date="2023-03" db="EMBL/GenBank/DDBJ databases">
        <title>Isolation and description of six Streptomyces strains from soil environments, able to metabolize different microbial glucans.</title>
        <authorList>
            <person name="Widen T."/>
            <person name="Larsbrink J."/>
        </authorList>
    </citation>
    <scope>NUCLEOTIDE SEQUENCE [LARGE SCALE GENOMIC DNA]</scope>
    <source>
        <strain evidence="2 3">Mut2</strain>
    </source>
</reference>
<keyword evidence="1" id="KW-1133">Transmembrane helix</keyword>
<evidence type="ECO:0000313" key="3">
    <source>
        <dbReference type="Proteomes" id="UP001229952"/>
    </source>
</evidence>